<sequence length="241" mass="25968">AHPTITTRALQVTWPGRTSPAFQQLDLDLAPGRKVAVVGPSGSGKTTLISALLRLVDPADPASITLGGVPTAALRPEDVRRVVGLCAQDAHVFDSTLRENLRLARPDASDAELVSVLRQARLADWVGTLPRGLDTFVGEHGARLSGGQHRRLVLARALLADFPVLLLDEPTEHLDPATADALLRDLLALPQTTLLVTHRLAGLEHVDEIVVLDAGQVVERGTWPELMSRRGVFHSLCRVYA</sequence>
<name>A0ABS5L4S0_9ACTN</name>
<reference evidence="4 5" key="1">
    <citation type="submission" date="2020-02" db="EMBL/GenBank/DDBJ databases">
        <title>Acidophilic actinobacteria isolated from forest soil.</title>
        <authorList>
            <person name="Golinska P."/>
        </authorList>
    </citation>
    <scope>NUCLEOTIDE SEQUENCE [LARGE SCALE GENOMIC DNA]</scope>
    <source>
        <strain evidence="4 5">NL8</strain>
    </source>
</reference>
<dbReference type="GO" id="GO:0005524">
    <property type="term" value="F:ATP binding"/>
    <property type="evidence" value="ECO:0007669"/>
    <property type="project" value="UniProtKB-KW"/>
</dbReference>
<evidence type="ECO:0000313" key="5">
    <source>
        <dbReference type="Proteomes" id="UP000730482"/>
    </source>
</evidence>
<feature type="domain" description="ABC transporter" evidence="3">
    <location>
        <begin position="7"/>
        <end position="239"/>
    </location>
</feature>
<dbReference type="Gene3D" id="3.40.50.300">
    <property type="entry name" value="P-loop containing nucleotide triphosphate hydrolases"/>
    <property type="match status" value="1"/>
</dbReference>
<evidence type="ECO:0000313" key="4">
    <source>
        <dbReference type="EMBL" id="MBS2553110.1"/>
    </source>
</evidence>
<keyword evidence="2 4" id="KW-0067">ATP-binding</keyword>
<gene>
    <name evidence="4" type="ORF">KGQ19_40280</name>
</gene>
<feature type="non-terminal residue" evidence="4">
    <location>
        <position position="1"/>
    </location>
</feature>
<dbReference type="PROSITE" id="PS50893">
    <property type="entry name" value="ABC_TRANSPORTER_2"/>
    <property type="match status" value="1"/>
</dbReference>
<proteinExistence type="predicted"/>
<keyword evidence="5" id="KW-1185">Reference proteome</keyword>
<evidence type="ECO:0000259" key="3">
    <source>
        <dbReference type="PROSITE" id="PS50893"/>
    </source>
</evidence>
<dbReference type="InterPro" id="IPR039421">
    <property type="entry name" value="Type_1_exporter"/>
</dbReference>
<keyword evidence="1" id="KW-0547">Nucleotide-binding</keyword>
<dbReference type="SUPFAM" id="SSF52540">
    <property type="entry name" value="P-loop containing nucleoside triphosphate hydrolases"/>
    <property type="match status" value="1"/>
</dbReference>
<protein>
    <submittedName>
        <fullName evidence="4">ATP-binding cassette domain-containing protein</fullName>
    </submittedName>
</protein>
<dbReference type="InterPro" id="IPR027417">
    <property type="entry name" value="P-loop_NTPase"/>
</dbReference>
<dbReference type="InterPro" id="IPR003439">
    <property type="entry name" value="ABC_transporter-like_ATP-bd"/>
</dbReference>
<dbReference type="SMART" id="SM00382">
    <property type="entry name" value="AAA"/>
    <property type="match status" value="1"/>
</dbReference>
<dbReference type="Proteomes" id="UP000730482">
    <property type="component" value="Unassembled WGS sequence"/>
</dbReference>
<dbReference type="InterPro" id="IPR003593">
    <property type="entry name" value="AAA+_ATPase"/>
</dbReference>
<dbReference type="Pfam" id="PF00005">
    <property type="entry name" value="ABC_tran"/>
    <property type="match status" value="1"/>
</dbReference>
<dbReference type="PANTHER" id="PTHR24221">
    <property type="entry name" value="ATP-BINDING CASSETTE SUB-FAMILY B"/>
    <property type="match status" value="1"/>
</dbReference>
<accession>A0ABS5L4S0</accession>
<dbReference type="EMBL" id="JAAFYZ010000232">
    <property type="protein sequence ID" value="MBS2553110.1"/>
    <property type="molecule type" value="Genomic_DNA"/>
</dbReference>
<organism evidence="4 5">
    <name type="scientific">Catenulispora pinistramenti</name>
    <dbReference type="NCBI Taxonomy" id="2705254"/>
    <lineage>
        <taxon>Bacteria</taxon>
        <taxon>Bacillati</taxon>
        <taxon>Actinomycetota</taxon>
        <taxon>Actinomycetes</taxon>
        <taxon>Catenulisporales</taxon>
        <taxon>Catenulisporaceae</taxon>
        <taxon>Catenulispora</taxon>
    </lineage>
</organism>
<dbReference type="PANTHER" id="PTHR24221:SF654">
    <property type="entry name" value="ATP-BINDING CASSETTE SUB-FAMILY B MEMBER 6"/>
    <property type="match status" value="1"/>
</dbReference>
<comment type="caution">
    <text evidence="4">The sequence shown here is derived from an EMBL/GenBank/DDBJ whole genome shotgun (WGS) entry which is preliminary data.</text>
</comment>
<evidence type="ECO:0000256" key="1">
    <source>
        <dbReference type="ARBA" id="ARBA00022741"/>
    </source>
</evidence>
<dbReference type="RefSeq" id="WP_212019343.1">
    <property type="nucleotide sequence ID" value="NZ_JAAFYZ010000232.1"/>
</dbReference>
<evidence type="ECO:0000256" key="2">
    <source>
        <dbReference type="ARBA" id="ARBA00022840"/>
    </source>
</evidence>